<dbReference type="AlphaFoldDB" id="A0A2K3L124"/>
<comment type="caution">
    <text evidence="2">The sequence shown here is derived from an EMBL/GenBank/DDBJ whole genome shotgun (WGS) entry which is preliminary data.</text>
</comment>
<evidence type="ECO:0000256" key="1">
    <source>
        <dbReference type="SAM" id="MobiDB-lite"/>
    </source>
</evidence>
<dbReference type="Proteomes" id="UP000236291">
    <property type="component" value="Unassembled WGS sequence"/>
</dbReference>
<protein>
    <submittedName>
        <fullName evidence="2">Uncharacterized protein</fullName>
    </submittedName>
</protein>
<gene>
    <name evidence="2" type="ORF">L195_g028113</name>
</gene>
<proteinExistence type="predicted"/>
<organism evidence="2 3">
    <name type="scientific">Trifolium pratense</name>
    <name type="common">Red clover</name>
    <dbReference type="NCBI Taxonomy" id="57577"/>
    <lineage>
        <taxon>Eukaryota</taxon>
        <taxon>Viridiplantae</taxon>
        <taxon>Streptophyta</taxon>
        <taxon>Embryophyta</taxon>
        <taxon>Tracheophyta</taxon>
        <taxon>Spermatophyta</taxon>
        <taxon>Magnoliopsida</taxon>
        <taxon>eudicotyledons</taxon>
        <taxon>Gunneridae</taxon>
        <taxon>Pentapetalae</taxon>
        <taxon>rosids</taxon>
        <taxon>fabids</taxon>
        <taxon>Fabales</taxon>
        <taxon>Fabaceae</taxon>
        <taxon>Papilionoideae</taxon>
        <taxon>50 kb inversion clade</taxon>
        <taxon>NPAAA clade</taxon>
        <taxon>Hologalegina</taxon>
        <taxon>IRL clade</taxon>
        <taxon>Trifolieae</taxon>
        <taxon>Trifolium</taxon>
    </lineage>
</organism>
<feature type="compositionally biased region" description="Low complexity" evidence="1">
    <location>
        <begin position="37"/>
        <end position="49"/>
    </location>
</feature>
<evidence type="ECO:0000313" key="3">
    <source>
        <dbReference type="Proteomes" id="UP000236291"/>
    </source>
</evidence>
<reference evidence="2 3" key="1">
    <citation type="journal article" date="2014" name="Am. J. Bot.">
        <title>Genome assembly and annotation for red clover (Trifolium pratense; Fabaceae).</title>
        <authorList>
            <person name="Istvanek J."/>
            <person name="Jaros M."/>
            <person name="Krenek A."/>
            <person name="Repkova J."/>
        </authorList>
    </citation>
    <scope>NUCLEOTIDE SEQUENCE [LARGE SCALE GENOMIC DNA]</scope>
    <source>
        <strain evidence="3">cv. Tatra</strain>
        <tissue evidence="2">Young leaves</tissue>
    </source>
</reference>
<accession>A0A2K3L124</accession>
<name>A0A2K3L124_TRIPR</name>
<feature type="compositionally biased region" description="Polar residues" evidence="1">
    <location>
        <begin position="60"/>
        <end position="73"/>
    </location>
</feature>
<feature type="region of interest" description="Disordered" evidence="1">
    <location>
        <begin position="35"/>
        <end position="73"/>
    </location>
</feature>
<dbReference type="EMBL" id="ASHM01024368">
    <property type="protein sequence ID" value="PNX72223.1"/>
    <property type="molecule type" value="Genomic_DNA"/>
</dbReference>
<reference evidence="2 3" key="2">
    <citation type="journal article" date="2017" name="Front. Plant Sci.">
        <title>Gene Classification and Mining of Molecular Markers Useful in Red Clover (Trifolium pratense) Breeding.</title>
        <authorList>
            <person name="Istvanek J."/>
            <person name="Dluhosova J."/>
            <person name="Dluhos P."/>
            <person name="Patkova L."/>
            <person name="Nedelnik J."/>
            <person name="Repkova J."/>
        </authorList>
    </citation>
    <scope>NUCLEOTIDE SEQUENCE [LARGE SCALE GENOMIC DNA]</scope>
    <source>
        <strain evidence="3">cv. Tatra</strain>
        <tissue evidence="2">Young leaves</tissue>
    </source>
</reference>
<sequence>MQKKSSGAVQENLATKPVESIGIKRDLANCILDLDSSDSSSSSSSSSSDGFDMDIPPLMSLSNKKLRTNGSQSTNELFTKLNKGKLRCKFSLPHEMANVLL</sequence>
<evidence type="ECO:0000313" key="2">
    <source>
        <dbReference type="EMBL" id="PNX72223.1"/>
    </source>
</evidence>